<evidence type="ECO:0000259" key="2">
    <source>
        <dbReference type="Pfam" id="PF02517"/>
    </source>
</evidence>
<dbReference type="RefSeq" id="WP_084047382.1">
    <property type="nucleotide sequence ID" value="NZ_FWWU01000008.1"/>
</dbReference>
<keyword evidence="4" id="KW-1185">Reference proteome</keyword>
<dbReference type="Pfam" id="PF02517">
    <property type="entry name" value="Rce1-like"/>
    <property type="match status" value="1"/>
</dbReference>
<feature type="transmembrane region" description="Helical" evidence="1">
    <location>
        <begin position="102"/>
        <end position="120"/>
    </location>
</feature>
<evidence type="ECO:0000256" key="1">
    <source>
        <dbReference type="SAM" id="Phobius"/>
    </source>
</evidence>
<proteinExistence type="predicted"/>
<dbReference type="OrthoDB" id="378663at2"/>
<keyword evidence="3" id="KW-0378">Hydrolase</keyword>
<protein>
    <submittedName>
        <fullName evidence="3">CAAX protease self-immunity</fullName>
    </submittedName>
</protein>
<keyword evidence="1" id="KW-0472">Membrane</keyword>
<dbReference type="InterPro" id="IPR003675">
    <property type="entry name" value="Rce1/LyrA-like_dom"/>
</dbReference>
<gene>
    <name evidence="3" type="ORF">SAMN00790413_03437</name>
</gene>
<sequence length="263" mass="27821">MTLTLKRPRLLPAITRLVSLGLIGVVSSYPLIHKFVEKALQNPDAASKVPQGVSTETLTALALINPALLTLGSTALGAVLAPKVGLHSVLSGQSGARFTRRDAGAGLLTGVTTAVLLAGLDLLTRPLLGEAGAKLSLDAPRSLTDTLGGMLYGGITEELLLRWGVMTLLTWLGWRFLQRDGQPPRAAVMWGAITVAAVLFGVGHLGAVATLVDLTPAVVSRTVLLNMIGGMAFGYLYWRRNLETAMLAHTCWHVTVTLISLMK</sequence>
<dbReference type="GO" id="GO:0080120">
    <property type="term" value="P:CAAX-box protein maturation"/>
    <property type="evidence" value="ECO:0007669"/>
    <property type="project" value="UniProtKB-ARBA"/>
</dbReference>
<dbReference type="GO" id="GO:0004175">
    <property type="term" value="F:endopeptidase activity"/>
    <property type="evidence" value="ECO:0007669"/>
    <property type="project" value="UniProtKB-ARBA"/>
</dbReference>
<feature type="transmembrane region" description="Helical" evidence="1">
    <location>
        <begin position="189"/>
        <end position="212"/>
    </location>
</feature>
<feature type="transmembrane region" description="Helical" evidence="1">
    <location>
        <begin position="218"/>
        <end position="238"/>
    </location>
</feature>
<keyword evidence="3" id="KW-0645">Protease</keyword>
<feature type="domain" description="CAAX prenyl protease 2/Lysostaphin resistance protein A-like" evidence="2">
    <location>
        <begin position="145"/>
        <end position="254"/>
    </location>
</feature>
<name>A0A1W1UX04_9DEIO</name>
<dbReference type="STRING" id="695939.SAMN00790413_03437"/>
<feature type="transmembrane region" description="Helical" evidence="1">
    <location>
        <begin position="160"/>
        <end position="177"/>
    </location>
</feature>
<feature type="transmembrane region" description="Helical" evidence="1">
    <location>
        <begin position="58"/>
        <end position="81"/>
    </location>
</feature>
<evidence type="ECO:0000313" key="3">
    <source>
        <dbReference type="EMBL" id="SMB85539.1"/>
    </source>
</evidence>
<accession>A0A1W1UX04</accession>
<keyword evidence="1" id="KW-0812">Transmembrane</keyword>
<dbReference type="Proteomes" id="UP000192582">
    <property type="component" value="Unassembled WGS sequence"/>
</dbReference>
<organism evidence="3 4">
    <name type="scientific">Deinococcus hopiensis KR-140</name>
    <dbReference type="NCBI Taxonomy" id="695939"/>
    <lineage>
        <taxon>Bacteria</taxon>
        <taxon>Thermotogati</taxon>
        <taxon>Deinococcota</taxon>
        <taxon>Deinococci</taxon>
        <taxon>Deinococcales</taxon>
        <taxon>Deinococcaceae</taxon>
        <taxon>Deinococcus</taxon>
    </lineage>
</organism>
<keyword evidence="1" id="KW-1133">Transmembrane helix</keyword>
<reference evidence="3 4" key="1">
    <citation type="submission" date="2017-04" db="EMBL/GenBank/DDBJ databases">
        <authorList>
            <person name="Afonso C.L."/>
            <person name="Miller P.J."/>
            <person name="Scott M.A."/>
            <person name="Spackman E."/>
            <person name="Goraichik I."/>
            <person name="Dimitrov K.M."/>
            <person name="Suarez D.L."/>
            <person name="Swayne D.E."/>
        </authorList>
    </citation>
    <scope>NUCLEOTIDE SEQUENCE [LARGE SCALE GENOMIC DNA]</scope>
    <source>
        <strain evidence="3 4">KR-140</strain>
    </source>
</reference>
<evidence type="ECO:0000313" key="4">
    <source>
        <dbReference type="Proteomes" id="UP000192582"/>
    </source>
</evidence>
<dbReference type="GO" id="GO:0006508">
    <property type="term" value="P:proteolysis"/>
    <property type="evidence" value="ECO:0007669"/>
    <property type="project" value="UniProtKB-KW"/>
</dbReference>
<dbReference type="EMBL" id="FWWU01000008">
    <property type="protein sequence ID" value="SMB85539.1"/>
    <property type="molecule type" value="Genomic_DNA"/>
</dbReference>
<dbReference type="AlphaFoldDB" id="A0A1W1UX04"/>